<evidence type="ECO:0000256" key="3">
    <source>
        <dbReference type="ARBA" id="ARBA00022448"/>
    </source>
</evidence>
<evidence type="ECO:0000256" key="5">
    <source>
        <dbReference type="ARBA" id="ARBA00022692"/>
    </source>
</evidence>
<feature type="transmembrane region" description="Helical" evidence="8">
    <location>
        <begin position="200"/>
        <end position="221"/>
    </location>
</feature>
<evidence type="ECO:0000256" key="2">
    <source>
        <dbReference type="ARBA" id="ARBA00007998"/>
    </source>
</evidence>
<protein>
    <submittedName>
        <fullName evidence="9">GerAB/ArcD/ProY family transporter</fullName>
    </submittedName>
</protein>
<dbReference type="Pfam" id="PF03845">
    <property type="entry name" value="Spore_permease"/>
    <property type="match status" value="1"/>
</dbReference>
<feature type="transmembrane region" description="Helical" evidence="8">
    <location>
        <begin position="43"/>
        <end position="62"/>
    </location>
</feature>
<sequence length="269" mass="30116">MAGRFPLVLPETPRWFINVTFMLVIVYGVMLGIEVIGWTGELLFVRISLVIGLIFILLINKMDFSNMKPILADGWWQPVKGLFPISGFPLAEYSYLMMLFPLVRPEDRKKLKRAMWISSAAIGLMGLFIAVMLLTVLGAELTMHSPFAVYDMEKQISVGDVLERVEISVAVIWISTIFSKMILCFYVVNVASAQLLRFSTYRPMVLPMASIVIPMSFIVFRNSAQLTNFASKVWPVFSVFQGLVLPLILLLVAAVRGISDNSVPKGGSR</sequence>
<gene>
    <name evidence="9" type="ORF">ACFPYJ_01165</name>
</gene>
<organism evidence="9 10">
    <name type="scientific">Paenibacillus solisilvae</name>
    <dbReference type="NCBI Taxonomy" id="2486751"/>
    <lineage>
        <taxon>Bacteria</taxon>
        <taxon>Bacillati</taxon>
        <taxon>Bacillota</taxon>
        <taxon>Bacilli</taxon>
        <taxon>Bacillales</taxon>
        <taxon>Paenibacillaceae</taxon>
        <taxon>Paenibacillus</taxon>
    </lineage>
</organism>
<proteinExistence type="inferred from homology"/>
<feature type="transmembrane region" description="Helical" evidence="8">
    <location>
        <begin position="115"/>
        <end position="137"/>
    </location>
</feature>
<keyword evidence="3" id="KW-0813">Transport</keyword>
<evidence type="ECO:0000256" key="4">
    <source>
        <dbReference type="ARBA" id="ARBA00022544"/>
    </source>
</evidence>
<keyword evidence="6 8" id="KW-1133">Transmembrane helix</keyword>
<dbReference type="PANTHER" id="PTHR34975">
    <property type="entry name" value="SPORE GERMINATION PROTEIN A2"/>
    <property type="match status" value="1"/>
</dbReference>
<accession>A0ABW0VPC8</accession>
<feature type="transmembrane region" description="Helical" evidence="8">
    <location>
        <begin position="15"/>
        <end position="36"/>
    </location>
</feature>
<comment type="caution">
    <text evidence="9">The sequence shown here is derived from an EMBL/GenBank/DDBJ whole genome shotgun (WGS) entry which is preliminary data.</text>
</comment>
<evidence type="ECO:0000313" key="10">
    <source>
        <dbReference type="Proteomes" id="UP001596047"/>
    </source>
</evidence>
<evidence type="ECO:0000313" key="9">
    <source>
        <dbReference type="EMBL" id="MFC5647743.1"/>
    </source>
</evidence>
<feature type="transmembrane region" description="Helical" evidence="8">
    <location>
        <begin position="167"/>
        <end position="188"/>
    </location>
</feature>
<name>A0ABW0VPC8_9BACL</name>
<dbReference type="PANTHER" id="PTHR34975:SF2">
    <property type="entry name" value="SPORE GERMINATION PROTEIN A2"/>
    <property type="match status" value="1"/>
</dbReference>
<comment type="similarity">
    <text evidence="2">Belongs to the amino acid-polyamine-organocation (APC) superfamily. Spore germination protein (SGP) (TC 2.A.3.9) family.</text>
</comment>
<dbReference type="InterPro" id="IPR004761">
    <property type="entry name" value="Spore_GerAB"/>
</dbReference>
<dbReference type="Proteomes" id="UP001596047">
    <property type="component" value="Unassembled WGS sequence"/>
</dbReference>
<dbReference type="EMBL" id="JBHSOW010000007">
    <property type="protein sequence ID" value="MFC5647743.1"/>
    <property type="molecule type" value="Genomic_DNA"/>
</dbReference>
<reference evidence="10" key="1">
    <citation type="journal article" date="2019" name="Int. J. Syst. Evol. Microbiol.">
        <title>The Global Catalogue of Microorganisms (GCM) 10K type strain sequencing project: providing services to taxonomists for standard genome sequencing and annotation.</title>
        <authorList>
            <consortium name="The Broad Institute Genomics Platform"/>
            <consortium name="The Broad Institute Genome Sequencing Center for Infectious Disease"/>
            <person name="Wu L."/>
            <person name="Ma J."/>
        </authorList>
    </citation>
    <scope>NUCLEOTIDE SEQUENCE [LARGE SCALE GENOMIC DNA]</scope>
    <source>
        <strain evidence="10">CGMCC 1.3240</strain>
    </source>
</reference>
<keyword evidence="7 8" id="KW-0472">Membrane</keyword>
<evidence type="ECO:0000256" key="6">
    <source>
        <dbReference type="ARBA" id="ARBA00022989"/>
    </source>
</evidence>
<feature type="transmembrane region" description="Helical" evidence="8">
    <location>
        <begin position="82"/>
        <end position="103"/>
    </location>
</feature>
<feature type="transmembrane region" description="Helical" evidence="8">
    <location>
        <begin position="233"/>
        <end position="255"/>
    </location>
</feature>
<comment type="subcellular location">
    <subcellularLocation>
        <location evidence="1">Membrane</location>
        <topology evidence="1">Multi-pass membrane protein</topology>
    </subcellularLocation>
</comment>
<evidence type="ECO:0000256" key="8">
    <source>
        <dbReference type="SAM" id="Phobius"/>
    </source>
</evidence>
<evidence type="ECO:0000256" key="7">
    <source>
        <dbReference type="ARBA" id="ARBA00023136"/>
    </source>
</evidence>
<evidence type="ECO:0000256" key="1">
    <source>
        <dbReference type="ARBA" id="ARBA00004141"/>
    </source>
</evidence>
<keyword evidence="4" id="KW-0309">Germination</keyword>
<keyword evidence="5 8" id="KW-0812">Transmembrane</keyword>
<dbReference type="RefSeq" id="WP_379186201.1">
    <property type="nucleotide sequence ID" value="NZ_JBHSOW010000007.1"/>
</dbReference>
<keyword evidence="10" id="KW-1185">Reference proteome</keyword>